<dbReference type="Proteomes" id="UP000240883">
    <property type="component" value="Unassembled WGS sequence"/>
</dbReference>
<sequence length="366" mass="41656">MVKNEQRESGAVYGDGRLLASPPLPSDEFSRSRSSSIARSFQSTPSKNITAEGNKPASEIQQSFRRQRTYKFTAKLTLWDRFKGLFNPQALLDKVGDSVETVCLDISDEEMFDHRNSPYIITIAVSPKIRGNKHSEARCMLDTGCIQGNIVSSEFVRELGFEESDFKKLTQREEKGGKSASGHIIVPKGAVYLSWHHGSSGRYRDMRFLVAPNVDFDIIIGSRALTKYDILSPPNFGSVGARMWKNDKDTDEEYDKLRSDEAKLKSEFENLEEELKDAKDEKPQDQGKIKDLKKRVKGKKVQWKIKDLEAEKHKNNKLGQTKEAEQIQEEIDELKNPKPKNKKDKKQTKNVADEKKKKKTNNASEP</sequence>
<evidence type="ECO:0000313" key="3">
    <source>
        <dbReference type="Proteomes" id="UP000240883"/>
    </source>
</evidence>
<dbReference type="Gene3D" id="2.40.70.10">
    <property type="entry name" value="Acid Proteases"/>
    <property type="match status" value="1"/>
</dbReference>
<reference evidence="2 3" key="1">
    <citation type="journal article" date="2018" name="Front. Microbiol.">
        <title>Genome-Wide Analysis of Corynespora cassiicola Leaf Fall Disease Putative Effectors.</title>
        <authorList>
            <person name="Lopez D."/>
            <person name="Ribeiro S."/>
            <person name="Label P."/>
            <person name="Fumanal B."/>
            <person name="Venisse J.S."/>
            <person name="Kohler A."/>
            <person name="de Oliveira R.R."/>
            <person name="Labutti K."/>
            <person name="Lipzen A."/>
            <person name="Lail K."/>
            <person name="Bauer D."/>
            <person name="Ohm R.A."/>
            <person name="Barry K.W."/>
            <person name="Spatafora J."/>
            <person name="Grigoriev I.V."/>
            <person name="Martin F.M."/>
            <person name="Pujade-Renaud V."/>
        </authorList>
    </citation>
    <scope>NUCLEOTIDE SEQUENCE [LARGE SCALE GENOMIC DNA]</scope>
    <source>
        <strain evidence="2 3">Philippines</strain>
    </source>
</reference>
<feature type="region of interest" description="Disordered" evidence="1">
    <location>
        <begin position="273"/>
        <end position="366"/>
    </location>
</feature>
<organism evidence="2 3">
    <name type="scientific">Corynespora cassiicola Philippines</name>
    <dbReference type="NCBI Taxonomy" id="1448308"/>
    <lineage>
        <taxon>Eukaryota</taxon>
        <taxon>Fungi</taxon>
        <taxon>Dikarya</taxon>
        <taxon>Ascomycota</taxon>
        <taxon>Pezizomycotina</taxon>
        <taxon>Dothideomycetes</taxon>
        <taxon>Pleosporomycetidae</taxon>
        <taxon>Pleosporales</taxon>
        <taxon>Corynesporascaceae</taxon>
        <taxon>Corynespora</taxon>
    </lineage>
</organism>
<feature type="region of interest" description="Disordered" evidence="1">
    <location>
        <begin position="1"/>
        <end position="60"/>
    </location>
</feature>
<protein>
    <submittedName>
        <fullName evidence="2">Uncharacterized protein</fullName>
    </submittedName>
</protein>
<dbReference type="InterPro" id="IPR021109">
    <property type="entry name" value="Peptidase_aspartic_dom_sf"/>
</dbReference>
<feature type="compositionally biased region" description="Basic residues" evidence="1">
    <location>
        <begin position="291"/>
        <end position="303"/>
    </location>
</feature>
<dbReference type="OrthoDB" id="3799661at2759"/>
<dbReference type="AlphaFoldDB" id="A0A2T2NYE1"/>
<accession>A0A2T2NYE1</accession>
<feature type="compositionally biased region" description="Low complexity" evidence="1">
    <location>
        <begin position="32"/>
        <end position="43"/>
    </location>
</feature>
<keyword evidence="3" id="KW-1185">Reference proteome</keyword>
<gene>
    <name evidence="2" type="ORF">BS50DRAFT_632272</name>
</gene>
<feature type="compositionally biased region" description="Basic and acidic residues" evidence="1">
    <location>
        <begin position="276"/>
        <end position="290"/>
    </location>
</feature>
<name>A0A2T2NYE1_CORCC</name>
<dbReference type="EMBL" id="KZ678132">
    <property type="protein sequence ID" value="PSN70379.1"/>
    <property type="molecule type" value="Genomic_DNA"/>
</dbReference>
<feature type="compositionally biased region" description="Basic and acidic residues" evidence="1">
    <location>
        <begin position="304"/>
        <end position="313"/>
    </location>
</feature>
<dbReference type="CDD" id="cd00303">
    <property type="entry name" value="retropepsin_like"/>
    <property type="match status" value="1"/>
</dbReference>
<evidence type="ECO:0000313" key="2">
    <source>
        <dbReference type="EMBL" id="PSN70379.1"/>
    </source>
</evidence>
<proteinExistence type="predicted"/>
<feature type="compositionally biased region" description="Basic residues" evidence="1">
    <location>
        <begin position="337"/>
        <end position="348"/>
    </location>
</feature>
<evidence type="ECO:0000256" key="1">
    <source>
        <dbReference type="SAM" id="MobiDB-lite"/>
    </source>
</evidence>